<comment type="caution">
    <text evidence="3">The sequence shown here is derived from an EMBL/GenBank/DDBJ whole genome shotgun (WGS) entry which is preliminary data.</text>
</comment>
<evidence type="ECO:0000313" key="4">
    <source>
        <dbReference type="Proteomes" id="UP000233387"/>
    </source>
</evidence>
<reference evidence="3 4" key="1">
    <citation type="submission" date="2017-06" db="EMBL/GenBank/DDBJ databases">
        <title>Raineya orbicola gen. nov., sp. nov. a slightly thermophilic bacterium of the phylum Bacteroidetes and the description of Raineyaceae fam. nov.</title>
        <authorList>
            <person name="Albuquerque L."/>
            <person name="Polonia A.R.M."/>
            <person name="Barroso C."/>
            <person name="Froufe H.J.C."/>
            <person name="Lage O."/>
            <person name="Lobo-Da-Cunha A."/>
            <person name="Egas C."/>
            <person name="Da Costa M.S."/>
        </authorList>
    </citation>
    <scope>NUCLEOTIDE SEQUENCE [LARGE SCALE GENOMIC DNA]</scope>
    <source>
        <strain evidence="3 4">SPSPC-11</strain>
    </source>
</reference>
<feature type="transmembrane region" description="Helical" evidence="1">
    <location>
        <begin position="296"/>
        <end position="315"/>
    </location>
</feature>
<dbReference type="Gene3D" id="3.90.550.10">
    <property type="entry name" value="Spore Coat Polysaccharide Biosynthesis Protein SpsA, Chain A"/>
    <property type="match status" value="1"/>
</dbReference>
<gene>
    <name evidence="3" type="ORF">Rain11_0311</name>
</gene>
<proteinExistence type="predicted"/>
<dbReference type="SUPFAM" id="SSF53448">
    <property type="entry name" value="Nucleotide-diphospho-sugar transferases"/>
    <property type="match status" value="1"/>
</dbReference>
<name>A0A2N3IJX6_9BACT</name>
<dbReference type="RefSeq" id="WP_101357577.1">
    <property type="nucleotide sequence ID" value="NZ_NKXO01000004.1"/>
</dbReference>
<evidence type="ECO:0000313" key="3">
    <source>
        <dbReference type="EMBL" id="PKQ70581.1"/>
    </source>
</evidence>
<dbReference type="AlphaFoldDB" id="A0A2N3IJX6"/>
<sequence>MFFSIIIPVYNRPDELGELLQSLTEQVFDKEKISWEIIVIDDGSKQKSDKIVDSFKEKLPIRYFDRAENVGQGFTRNFGYQQARGEYFIVFDSDCIVPPNYLQNVYDFLQKNYLDAYGGPDTAHESFTDTQKAISYAMTSLFSTGGIRGNKKSAERFRPRSFNMGISREVFEKTGGYIITRMGEDIEFSIRIEKNGFRVGLIPDAFVYHKRRTTFKQFFKQLHFFGRGRINISRFHPEEIKLVHFFPAAFVLFLFSIPLQMLVFQPLAWLSLIVLGFYKLLIFFDALQKNKSFKIALMSVWAVFIQLISYGIGFLQEFGRKLREKNRFFLQQN</sequence>
<keyword evidence="4" id="KW-1185">Reference proteome</keyword>
<dbReference type="GO" id="GO:0016740">
    <property type="term" value="F:transferase activity"/>
    <property type="evidence" value="ECO:0007669"/>
    <property type="project" value="UniProtKB-KW"/>
</dbReference>
<dbReference type="EMBL" id="NKXO01000004">
    <property type="protein sequence ID" value="PKQ70581.1"/>
    <property type="molecule type" value="Genomic_DNA"/>
</dbReference>
<feature type="transmembrane region" description="Helical" evidence="1">
    <location>
        <begin position="267"/>
        <end position="284"/>
    </location>
</feature>
<accession>A0A2N3IJX6</accession>
<dbReference type="InterPro" id="IPR029044">
    <property type="entry name" value="Nucleotide-diphossugar_trans"/>
</dbReference>
<evidence type="ECO:0000256" key="1">
    <source>
        <dbReference type="SAM" id="Phobius"/>
    </source>
</evidence>
<evidence type="ECO:0000259" key="2">
    <source>
        <dbReference type="Pfam" id="PF00535"/>
    </source>
</evidence>
<dbReference type="PANTHER" id="PTHR43685">
    <property type="entry name" value="GLYCOSYLTRANSFERASE"/>
    <property type="match status" value="1"/>
</dbReference>
<dbReference type="Proteomes" id="UP000233387">
    <property type="component" value="Unassembled WGS sequence"/>
</dbReference>
<protein>
    <submittedName>
        <fullName evidence="3">Glycosyl transferase family 2</fullName>
    </submittedName>
</protein>
<dbReference type="OrthoDB" id="9813550at2"/>
<keyword evidence="3" id="KW-0808">Transferase</keyword>
<organism evidence="3 4">
    <name type="scientific">Raineya orbicola</name>
    <dbReference type="NCBI Taxonomy" id="2016530"/>
    <lineage>
        <taxon>Bacteria</taxon>
        <taxon>Pseudomonadati</taxon>
        <taxon>Bacteroidota</taxon>
        <taxon>Cytophagia</taxon>
        <taxon>Cytophagales</taxon>
        <taxon>Raineyaceae</taxon>
        <taxon>Raineya</taxon>
    </lineage>
</organism>
<keyword evidence="1" id="KW-1133">Transmembrane helix</keyword>
<feature type="domain" description="Glycosyltransferase 2-like" evidence="2">
    <location>
        <begin position="4"/>
        <end position="173"/>
    </location>
</feature>
<dbReference type="PANTHER" id="PTHR43685:SF3">
    <property type="entry name" value="SLR2126 PROTEIN"/>
    <property type="match status" value="1"/>
</dbReference>
<keyword evidence="1" id="KW-0472">Membrane</keyword>
<dbReference type="InterPro" id="IPR050834">
    <property type="entry name" value="Glycosyltransf_2"/>
</dbReference>
<keyword evidence="1" id="KW-0812">Transmembrane</keyword>
<dbReference type="Pfam" id="PF00535">
    <property type="entry name" value="Glycos_transf_2"/>
    <property type="match status" value="1"/>
</dbReference>
<dbReference type="InterPro" id="IPR001173">
    <property type="entry name" value="Glyco_trans_2-like"/>
</dbReference>